<evidence type="ECO:0000313" key="1">
    <source>
        <dbReference type="EMBL" id="BAB08095.1"/>
    </source>
</evidence>
<keyword evidence="1" id="KW-0496">Mitochondrion</keyword>
<dbReference type="AlphaFoldDB" id="Q9MJ67"/>
<proteinExistence type="predicted"/>
<accession>Q9MJ67</accession>
<organism evidence="1">
    <name type="scientific">Physarum polycephalum</name>
    <name type="common">Many-headed slime mold</name>
    <name type="synonym">Badhamia polycephala</name>
    <dbReference type="NCBI Taxonomy" id="5791"/>
    <lineage>
        <taxon>Eukaryota</taxon>
        <taxon>Amoebozoa</taxon>
        <taxon>Evosea</taxon>
        <taxon>Eumycetozoa</taxon>
        <taxon>Myxogastria</taxon>
        <taxon>Myxogastromycetidae</taxon>
        <taxon>Physariida</taxon>
        <taxon>Physaraceae</taxon>
        <taxon>Physarum</taxon>
    </lineage>
</organism>
<dbReference type="GeneID" id="1501710"/>
<name>Q9MJ67_PHYPO</name>
<reference evidence="1" key="1">
    <citation type="journal article" date="2001" name="Mol. Gen. Genet.">
        <title>The complete DNA sequence of the mitochondrial genome of Physarum polycephalum.</title>
        <authorList>
            <person name="Takano H."/>
            <person name="Abe T."/>
            <person name="Sakurai R."/>
            <person name="Moriyama Y."/>
            <person name="Miyazawa Y."/>
            <person name="Nozaki H."/>
            <person name="Kawano S."/>
            <person name="Sasaki N."/>
            <person name="Kuroiwa T."/>
        </authorList>
    </citation>
    <scope>NUCLEOTIDE SEQUENCE</scope>
</reference>
<dbReference type="EMBL" id="AB027295">
    <property type="protein sequence ID" value="BAB08095.1"/>
    <property type="molecule type" value="Genomic_DNA"/>
</dbReference>
<protein>
    <submittedName>
        <fullName evidence="1">ORF15</fullName>
    </submittedName>
</protein>
<sequence length="126" mass="14650">MNDVQQASDPSTVIQDPLYLDSIKQLDIHLSTFLHNMRNQFRNAYTIHKSNLNLLKVNLELQWNTTYEAAIAALFAKIWKFIPSNITQFTDLHYFLKLLVIFTQGPHPTDVSLKNPLFTPKQLHLE</sequence>
<geneLocation type="mitochondrion" evidence="1"/>
<dbReference type="RefSeq" id="NP_062861.1">
    <property type="nucleotide sequence ID" value="NC_002508.1"/>
</dbReference>